<dbReference type="Gene3D" id="3.40.50.720">
    <property type="entry name" value="NAD(P)-binding Rossmann-like Domain"/>
    <property type="match status" value="1"/>
</dbReference>
<keyword evidence="3" id="KW-0560">Oxidoreductase</keyword>
<sequence>MEITAAVSLEKGAPLEIKKVNLDDNLKADELLVKTVASGICGADILEVNGGPTGFAPIPMIMGHEGAGIVEAVGSSVTEFQKGDHVTVSYASCGTCKQCVAGRPYACERMNELNFEGKDIDGGTRYELDGQPLSSFFQQSSFGNYMKVQARNVVKVTKDVDLKLLGPLGCGLQTGAGTVLNDLKPEPGDGIVIFGTGTVGLAAIMAAKVAHCDPIIAVDVVDSRLDLALELGATNVINSKNIPDVPAEVQKISAGGVEFGVVSAGIKGLAENAVRSTGIYGQVAVVGGAFEGEFNMAQDFLVPARTMRGVLQGSSLPKLFIPKLIKLYQAGQFPFDKLVKYYDLKDINLAMADSKSGKVIKPILMMP</sequence>
<evidence type="ECO:0000313" key="9">
    <source>
        <dbReference type="Proteomes" id="UP000198374"/>
    </source>
</evidence>
<comment type="cofactor">
    <cofactor evidence="5">
        <name>Zn(2+)</name>
        <dbReference type="ChEBI" id="CHEBI:29105"/>
    </cofactor>
</comment>
<dbReference type="EMBL" id="BCMF01000001">
    <property type="protein sequence ID" value="GAW98303.1"/>
    <property type="molecule type" value="Genomic_DNA"/>
</dbReference>
<evidence type="ECO:0000256" key="4">
    <source>
        <dbReference type="ARBA" id="ARBA00023027"/>
    </source>
</evidence>
<feature type="domain" description="Alcohol dehydrogenase-like N-terminal" evidence="7">
    <location>
        <begin position="28"/>
        <end position="157"/>
    </location>
</feature>
<dbReference type="Pfam" id="PF00107">
    <property type="entry name" value="ADH_zinc_N"/>
    <property type="match status" value="1"/>
</dbReference>
<dbReference type="SUPFAM" id="SSF50129">
    <property type="entry name" value="GroES-like"/>
    <property type="match status" value="1"/>
</dbReference>
<evidence type="ECO:0000256" key="3">
    <source>
        <dbReference type="ARBA" id="ARBA00023002"/>
    </source>
</evidence>
<keyword evidence="2 5" id="KW-0862">Zinc</keyword>
<accession>A0A1Z5I937</accession>
<dbReference type="InterPro" id="IPR013154">
    <property type="entry name" value="ADH-like_N"/>
</dbReference>
<keyword evidence="9" id="KW-1185">Reference proteome</keyword>
<dbReference type="GO" id="GO:0051903">
    <property type="term" value="F:S-(hydroxymethyl)glutathione dehydrogenase [NAD(P)+] activity"/>
    <property type="evidence" value="ECO:0007669"/>
    <property type="project" value="TreeGrafter"/>
</dbReference>
<evidence type="ECO:0000259" key="7">
    <source>
        <dbReference type="Pfam" id="PF08240"/>
    </source>
</evidence>
<dbReference type="Proteomes" id="UP000198374">
    <property type="component" value="Unassembled WGS sequence"/>
</dbReference>
<dbReference type="InterPro" id="IPR002328">
    <property type="entry name" value="ADH_Zn_CS"/>
</dbReference>
<evidence type="ECO:0000256" key="1">
    <source>
        <dbReference type="ARBA" id="ARBA00022723"/>
    </source>
</evidence>
<dbReference type="Pfam" id="PF08240">
    <property type="entry name" value="ADH_N"/>
    <property type="match status" value="1"/>
</dbReference>
<dbReference type="PROSITE" id="PS00059">
    <property type="entry name" value="ADH_ZINC"/>
    <property type="match status" value="1"/>
</dbReference>
<comment type="caution">
    <text evidence="8">The sequence shown here is derived from an EMBL/GenBank/DDBJ whole genome shotgun (WGS) entry which is preliminary data.</text>
</comment>
<dbReference type="GO" id="GO:0046294">
    <property type="term" value="P:formaldehyde catabolic process"/>
    <property type="evidence" value="ECO:0007669"/>
    <property type="project" value="TreeGrafter"/>
</dbReference>
<dbReference type="RefSeq" id="WP_089108131.1">
    <property type="nucleotide sequence ID" value="NZ_BCMF01000001.1"/>
</dbReference>
<evidence type="ECO:0000313" key="8">
    <source>
        <dbReference type="EMBL" id="GAW98303.1"/>
    </source>
</evidence>
<dbReference type="OrthoDB" id="9806940at2"/>
<dbReference type="GO" id="GO:0008270">
    <property type="term" value="F:zinc ion binding"/>
    <property type="evidence" value="ECO:0007669"/>
    <property type="project" value="InterPro"/>
</dbReference>
<evidence type="ECO:0000259" key="6">
    <source>
        <dbReference type="Pfam" id="PF00107"/>
    </source>
</evidence>
<comment type="similarity">
    <text evidence="5">Belongs to the zinc-containing alcohol dehydrogenase family.</text>
</comment>
<gene>
    <name evidence="8" type="primary">adhP_1</name>
    <name evidence="8" type="ORF">IWT30_00247</name>
</gene>
<name>A0A1Z5I937_9LACO</name>
<reference evidence="8 9" key="1">
    <citation type="submission" date="2015-11" db="EMBL/GenBank/DDBJ databases">
        <title>Draft genome sequences of new species of the genus Lactobacillus isolated from orchardgrass silage.</title>
        <authorList>
            <person name="Tohno M."/>
            <person name="Tanizawa Y."/>
            <person name="Arita M."/>
        </authorList>
    </citation>
    <scope>NUCLEOTIDE SEQUENCE [LARGE SCALE GENOMIC DNA]</scope>
    <source>
        <strain evidence="8 9">IWT30</strain>
    </source>
</reference>
<protein>
    <submittedName>
        <fullName evidence="8">Alcohol dehydrogenase</fullName>
    </submittedName>
</protein>
<dbReference type="SUPFAM" id="SSF51735">
    <property type="entry name" value="NAD(P)-binding Rossmann-fold domains"/>
    <property type="match status" value="1"/>
</dbReference>
<keyword evidence="4" id="KW-0520">NAD</keyword>
<evidence type="ECO:0000256" key="2">
    <source>
        <dbReference type="ARBA" id="ARBA00022833"/>
    </source>
</evidence>
<dbReference type="InterPro" id="IPR036291">
    <property type="entry name" value="NAD(P)-bd_dom_sf"/>
</dbReference>
<evidence type="ECO:0000256" key="5">
    <source>
        <dbReference type="RuleBase" id="RU361277"/>
    </source>
</evidence>
<dbReference type="PANTHER" id="PTHR43880:SF12">
    <property type="entry name" value="ALCOHOL DEHYDROGENASE CLASS-3"/>
    <property type="match status" value="1"/>
</dbReference>
<proteinExistence type="inferred from homology"/>
<dbReference type="GO" id="GO:0005829">
    <property type="term" value="C:cytosol"/>
    <property type="evidence" value="ECO:0007669"/>
    <property type="project" value="TreeGrafter"/>
</dbReference>
<keyword evidence="1 5" id="KW-0479">Metal-binding</keyword>
<dbReference type="AlphaFoldDB" id="A0A1Z5I937"/>
<dbReference type="InterPro" id="IPR011032">
    <property type="entry name" value="GroES-like_sf"/>
</dbReference>
<dbReference type="InterPro" id="IPR013149">
    <property type="entry name" value="ADH-like_C"/>
</dbReference>
<feature type="domain" description="Alcohol dehydrogenase-like C-terminal" evidence="6">
    <location>
        <begin position="199"/>
        <end position="317"/>
    </location>
</feature>
<dbReference type="PANTHER" id="PTHR43880">
    <property type="entry name" value="ALCOHOL DEHYDROGENASE"/>
    <property type="match status" value="1"/>
</dbReference>
<dbReference type="Gene3D" id="3.90.180.10">
    <property type="entry name" value="Medium-chain alcohol dehydrogenases, catalytic domain"/>
    <property type="match status" value="1"/>
</dbReference>
<organism evidence="8 9">
    <name type="scientific">Secundilactobacillus mixtipabuli</name>
    <dbReference type="NCBI Taxonomy" id="1435342"/>
    <lineage>
        <taxon>Bacteria</taxon>
        <taxon>Bacillati</taxon>
        <taxon>Bacillota</taxon>
        <taxon>Bacilli</taxon>
        <taxon>Lactobacillales</taxon>
        <taxon>Lactobacillaceae</taxon>
        <taxon>Secundilactobacillus</taxon>
    </lineage>
</organism>
<dbReference type="CDD" id="cd08278">
    <property type="entry name" value="benzyl_alcohol_DH"/>
    <property type="match status" value="1"/>
</dbReference>